<sequence length="86" mass="9735">MRQRAGVLFFSLRPSSGSSFRWTRGPPEHRFTIRIIIPTMSGQAPRRLQRGRRAASDTSASDKRRGRPYQCTLHLQVGRGAKPPAF</sequence>
<evidence type="ECO:0000313" key="2">
    <source>
        <dbReference type="EMBL" id="GBP21213.1"/>
    </source>
</evidence>
<organism evidence="2 3">
    <name type="scientific">Eumeta variegata</name>
    <name type="common">Bagworm moth</name>
    <name type="synonym">Eumeta japonica</name>
    <dbReference type="NCBI Taxonomy" id="151549"/>
    <lineage>
        <taxon>Eukaryota</taxon>
        <taxon>Metazoa</taxon>
        <taxon>Ecdysozoa</taxon>
        <taxon>Arthropoda</taxon>
        <taxon>Hexapoda</taxon>
        <taxon>Insecta</taxon>
        <taxon>Pterygota</taxon>
        <taxon>Neoptera</taxon>
        <taxon>Endopterygota</taxon>
        <taxon>Lepidoptera</taxon>
        <taxon>Glossata</taxon>
        <taxon>Ditrysia</taxon>
        <taxon>Tineoidea</taxon>
        <taxon>Psychidae</taxon>
        <taxon>Oiketicinae</taxon>
        <taxon>Eumeta</taxon>
    </lineage>
</organism>
<feature type="region of interest" description="Disordered" evidence="1">
    <location>
        <begin position="41"/>
        <end position="86"/>
    </location>
</feature>
<protein>
    <submittedName>
        <fullName evidence="2">Uncharacterized protein</fullName>
    </submittedName>
</protein>
<evidence type="ECO:0000313" key="3">
    <source>
        <dbReference type="Proteomes" id="UP000299102"/>
    </source>
</evidence>
<dbReference type="AlphaFoldDB" id="A0A4C1U499"/>
<accession>A0A4C1U499</accession>
<proteinExistence type="predicted"/>
<evidence type="ECO:0000256" key="1">
    <source>
        <dbReference type="SAM" id="MobiDB-lite"/>
    </source>
</evidence>
<reference evidence="2 3" key="1">
    <citation type="journal article" date="2019" name="Commun. Biol.">
        <title>The bagworm genome reveals a unique fibroin gene that provides high tensile strength.</title>
        <authorList>
            <person name="Kono N."/>
            <person name="Nakamura H."/>
            <person name="Ohtoshi R."/>
            <person name="Tomita M."/>
            <person name="Numata K."/>
            <person name="Arakawa K."/>
        </authorList>
    </citation>
    <scope>NUCLEOTIDE SEQUENCE [LARGE SCALE GENOMIC DNA]</scope>
</reference>
<name>A0A4C1U499_EUMVA</name>
<dbReference type="Proteomes" id="UP000299102">
    <property type="component" value="Unassembled WGS sequence"/>
</dbReference>
<gene>
    <name evidence="2" type="ORF">EVAR_84336_1</name>
</gene>
<dbReference type="EMBL" id="BGZK01000126">
    <property type="protein sequence ID" value="GBP21213.1"/>
    <property type="molecule type" value="Genomic_DNA"/>
</dbReference>
<comment type="caution">
    <text evidence="2">The sequence shown here is derived from an EMBL/GenBank/DDBJ whole genome shotgun (WGS) entry which is preliminary data.</text>
</comment>
<keyword evidence="3" id="KW-1185">Reference proteome</keyword>